<protein>
    <submittedName>
        <fullName evidence="1">Uncharacterized protein</fullName>
    </submittedName>
</protein>
<evidence type="ECO:0000313" key="1">
    <source>
        <dbReference type="EMBL" id="WLR41646.1"/>
    </source>
</evidence>
<sequence length="47" mass="5505">MEKLFEDIVFQLSHNKGTSIEVLCDVSKKVKKNMEILHEQVDRVTMN</sequence>
<dbReference type="Proteomes" id="UP001197974">
    <property type="component" value="Chromosome"/>
</dbReference>
<dbReference type="RefSeq" id="WP_226542711.1">
    <property type="nucleotide sequence ID" value="NZ_CP129013.1"/>
</dbReference>
<evidence type="ECO:0000313" key="2">
    <source>
        <dbReference type="Proteomes" id="UP001197974"/>
    </source>
</evidence>
<dbReference type="EMBL" id="CP129013">
    <property type="protein sequence ID" value="WLR41646.1"/>
    <property type="molecule type" value="Genomic_DNA"/>
</dbReference>
<reference evidence="1 2" key="1">
    <citation type="submission" date="2023-06" db="EMBL/GenBank/DDBJ databases">
        <title>Five Gram-positive bacteria isolated from mangrove sediments in Shenzhen, Guangdong, China.</title>
        <authorList>
            <person name="Yu S."/>
            <person name="Zheng W."/>
            <person name="Huang Y."/>
        </authorList>
    </citation>
    <scope>NUCLEOTIDE SEQUENCE [LARGE SCALE GENOMIC DNA]</scope>
    <source>
        <strain evidence="1 2">SaN35-3</strain>
    </source>
</reference>
<gene>
    <name evidence="1" type="ORF">LC087_12285</name>
</gene>
<name>A0ABY9JQG4_9BACI</name>
<keyword evidence="2" id="KW-1185">Reference proteome</keyword>
<accession>A0ABY9JQG4</accession>
<organism evidence="1 2">
    <name type="scientific">Bacillus carboniphilus</name>
    <dbReference type="NCBI Taxonomy" id="86663"/>
    <lineage>
        <taxon>Bacteria</taxon>
        <taxon>Bacillati</taxon>
        <taxon>Bacillota</taxon>
        <taxon>Bacilli</taxon>
        <taxon>Bacillales</taxon>
        <taxon>Bacillaceae</taxon>
        <taxon>Bacillus</taxon>
    </lineage>
</organism>
<proteinExistence type="predicted"/>